<organism evidence="1 2">
    <name type="scientific">Penicillium chrysogenum</name>
    <name type="common">Penicillium notatum</name>
    <dbReference type="NCBI Taxonomy" id="5076"/>
    <lineage>
        <taxon>Eukaryota</taxon>
        <taxon>Fungi</taxon>
        <taxon>Dikarya</taxon>
        <taxon>Ascomycota</taxon>
        <taxon>Pezizomycotina</taxon>
        <taxon>Eurotiomycetes</taxon>
        <taxon>Eurotiomycetidae</taxon>
        <taxon>Eurotiales</taxon>
        <taxon>Aspergillaceae</taxon>
        <taxon>Penicillium</taxon>
        <taxon>Penicillium chrysogenum species complex</taxon>
    </lineage>
</organism>
<dbReference type="Gene3D" id="1.25.40.20">
    <property type="entry name" value="Ankyrin repeat-containing domain"/>
    <property type="match status" value="1"/>
</dbReference>
<reference evidence="1 2" key="1">
    <citation type="journal article" date="2023" name="IMA Fungus">
        <title>Comparative genomic study of the Penicillium genus elucidates a diverse pangenome and 15 lateral gene transfer events.</title>
        <authorList>
            <person name="Petersen C."/>
            <person name="Sorensen T."/>
            <person name="Nielsen M.R."/>
            <person name="Sondergaard T.E."/>
            <person name="Sorensen J.L."/>
            <person name="Fitzpatrick D.A."/>
            <person name="Frisvad J.C."/>
            <person name="Nielsen K.L."/>
        </authorList>
    </citation>
    <scope>NUCLEOTIDE SEQUENCE [LARGE SCALE GENOMIC DNA]</scope>
    <source>
        <strain evidence="1 2">IBT 3361</strain>
    </source>
</reference>
<name>A0ABQ8WWT3_PENCH</name>
<comment type="caution">
    <text evidence="1">The sequence shown here is derived from an EMBL/GenBank/DDBJ whole genome shotgun (WGS) entry which is preliminary data.</text>
</comment>
<dbReference type="InterPro" id="IPR036770">
    <property type="entry name" value="Ankyrin_rpt-contain_sf"/>
</dbReference>
<sequence length="77" mass="8630">MAARRSHLEVVKALLERKDLVKVTRDEDGWTPFGHAVDEGHTDIARAMIDSVEVEHGGEPVNLAQMGINQPENRTKR</sequence>
<protein>
    <recommendedName>
        <fullName evidence="3">Ankyrin repeat protein</fullName>
    </recommendedName>
</protein>
<proteinExistence type="predicted"/>
<evidence type="ECO:0000313" key="2">
    <source>
        <dbReference type="Proteomes" id="UP001220256"/>
    </source>
</evidence>
<dbReference type="SUPFAM" id="SSF48403">
    <property type="entry name" value="Ankyrin repeat"/>
    <property type="match status" value="1"/>
</dbReference>
<accession>A0ABQ8WWT3</accession>
<evidence type="ECO:0008006" key="3">
    <source>
        <dbReference type="Google" id="ProtNLM"/>
    </source>
</evidence>
<dbReference type="Proteomes" id="UP001220256">
    <property type="component" value="Unassembled WGS sequence"/>
</dbReference>
<dbReference type="Pfam" id="PF12796">
    <property type="entry name" value="Ank_2"/>
    <property type="match status" value="1"/>
</dbReference>
<keyword evidence="2" id="KW-1185">Reference proteome</keyword>
<dbReference type="InterPro" id="IPR002110">
    <property type="entry name" value="Ankyrin_rpt"/>
</dbReference>
<dbReference type="EMBL" id="JAPVEB010000001">
    <property type="protein sequence ID" value="KAJ5283449.1"/>
    <property type="molecule type" value="Genomic_DNA"/>
</dbReference>
<gene>
    <name evidence="1" type="ORF">N7505_001429</name>
</gene>
<evidence type="ECO:0000313" key="1">
    <source>
        <dbReference type="EMBL" id="KAJ5283449.1"/>
    </source>
</evidence>